<reference evidence="1" key="2">
    <citation type="submission" date="2025-08" db="UniProtKB">
        <authorList>
            <consortium name="Ensembl"/>
        </authorList>
    </citation>
    <scope>IDENTIFICATION</scope>
</reference>
<organism evidence="1 2">
    <name type="scientific">Scophthalmus maximus</name>
    <name type="common">Turbot</name>
    <name type="synonym">Psetta maxima</name>
    <dbReference type="NCBI Taxonomy" id="52904"/>
    <lineage>
        <taxon>Eukaryota</taxon>
        <taxon>Metazoa</taxon>
        <taxon>Chordata</taxon>
        <taxon>Craniata</taxon>
        <taxon>Vertebrata</taxon>
        <taxon>Euteleostomi</taxon>
        <taxon>Actinopterygii</taxon>
        <taxon>Neopterygii</taxon>
        <taxon>Teleostei</taxon>
        <taxon>Neoteleostei</taxon>
        <taxon>Acanthomorphata</taxon>
        <taxon>Carangaria</taxon>
        <taxon>Pleuronectiformes</taxon>
        <taxon>Pleuronectoidei</taxon>
        <taxon>Scophthalmidae</taxon>
        <taxon>Scophthalmus</taxon>
    </lineage>
</organism>
<reference evidence="1" key="1">
    <citation type="submission" date="2023-05" db="EMBL/GenBank/DDBJ databases">
        <title>High-quality long-read genome of Scophthalmus maximus.</title>
        <authorList>
            <person name="Lien S."/>
            <person name="Martinez P."/>
        </authorList>
    </citation>
    <scope>NUCLEOTIDE SEQUENCE [LARGE SCALE GENOMIC DNA]</scope>
</reference>
<dbReference type="AlphaFoldDB" id="A0A8D3BSS1"/>
<dbReference type="Proteomes" id="UP000694558">
    <property type="component" value="Chromosome 8"/>
</dbReference>
<protein>
    <submittedName>
        <fullName evidence="1">Uncharacterized protein</fullName>
    </submittedName>
</protein>
<dbReference type="Ensembl" id="ENSSMAT00000040156.1">
    <property type="protein sequence ID" value="ENSSMAP00000038079.1"/>
    <property type="gene ID" value="ENSSMAG00000034132.1"/>
</dbReference>
<sequence>KPVSVEILPLSPGSDVLTSYQKWRIKLSSRCLGSPSFLTRVATCVVTGRLLNLIRHLVNIPYVELPFVHCWYKTELSSSTAAVGGLVPCSNPPRGENDACAGIEPTASWSNATFLTYYPLLSSYPKVKSLYKFAKEEKTGDQQNLGSCWICPLSCTLTDR</sequence>
<accession>A0A8D3BSS1</accession>
<proteinExistence type="predicted"/>
<evidence type="ECO:0000313" key="2">
    <source>
        <dbReference type="Proteomes" id="UP000694558"/>
    </source>
</evidence>
<name>A0A8D3BSS1_SCOMX</name>
<evidence type="ECO:0000313" key="1">
    <source>
        <dbReference type="Ensembl" id="ENSSMAP00000038079.1"/>
    </source>
</evidence>